<protein>
    <submittedName>
        <fullName evidence="3">Uncharacterized protein</fullName>
    </submittedName>
</protein>
<keyword evidence="4" id="KW-1185">Reference proteome</keyword>
<keyword evidence="2" id="KW-1133">Transmembrane helix</keyword>
<dbReference type="OrthoDB" id="526941at2759"/>
<evidence type="ECO:0000313" key="4">
    <source>
        <dbReference type="Proteomes" id="UP001165080"/>
    </source>
</evidence>
<comment type="caution">
    <text evidence="3">The sequence shown here is derived from an EMBL/GenBank/DDBJ whole genome shotgun (WGS) entry which is preliminary data.</text>
</comment>
<evidence type="ECO:0000256" key="1">
    <source>
        <dbReference type="SAM" id="MobiDB-lite"/>
    </source>
</evidence>
<name>A0A9W6BUM1_9CHLO</name>
<dbReference type="EMBL" id="BRXU01000023">
    <property type="protein sequence ID" value="GLC58493.1"/>
    <property type="molecule type" value="Genomic_DNA"/>
</dbReference>
<feature type="region of interest" description="Disordered" evidence="1">
    <location>
        <begin position="65"/>
        <end position="86"/>
    </location>
</feature>
<dbReference type="Proteomes" id="UP001165080">
    <property type="component" value="Unassembled WGS sequence"/>
</dbReference>
<keyword evidence="2" id="KW-0472">Membrane</keyword>
<keyword evidence="2" id="KW-0812">Transmembrane</keyword>
<evidence type="ECO:0000256" key="2">
    <source>
        <dbReference type="SAM" id="Phobius"/>
    </source>
</evidence>
<proteinExistence type="predicted"/>
<evidence type="ECO:0000313" key="3">
    <source>
        <dbReference type="EMBL" id="GLC58493.1"/>
    </source>
</evidence>
<dbReference type="AlphaFoldDB" id="A0A9W6BUM1"/>
<feature type="region of interest" description="Disordered" evidence="1">
    <location>
        <begin position="544"/>
        <end position="567"/>
    </location>
</feature>
<accession>A0A9W6BUM1</accession>
<feature type="compositionally biased region" description="Basic and acidic residues" evidence="1">
    <location>
        <begin position="544"/>
        <end position="559"/>
    </location>
</feature>
<organism evidence="3 4">
    <name type="scientific">Pleodorina starrii</name>
    <dbReference type="NCBI Taxonomy" id="330485"/>
    <lineage>
        <taxon>Eukaryota</taxon>
        <taxon>Viridiplantae</taxon>
        <taxon>Chlorophyta</taxon>
        <taxon>core chlorophytes</taxon>
        <taxon>Chlorophyceae</taxon>
        <taxon>CS clade</taxon>
        <taxon>Chlamydomonadales</taxon>
        <taxon>Volvocaceae</taxon>
        <taxon>Pleodorina</taxon>
    </lineage>
</organism>
<feature type="transmembrane region" description="Helical" evidence="2">
    <location>
        <begin position="32"/>
        <end position="50"/>
    </location>
</feature>
<reference evidence="3 4" key="1">
    <citation type="journal article" date="2023" name="Commun. Biol.">
        <title>Reorganization of the ancestral sex-determining regions during the evolution of trioecy in Pleodorina starrii.</title>
        <authorList>
            <person name="Takahashi K."/>
            <person name="Suzuki S."/>
            <person name="Kawai-Toyooka H."/>
            <person name="Yamamoto K."/>
            <person name="Hamaji T."/>
            <person name="Ootsuki R."/>
            <person name="Yamaguchi H."/>
            <person name="Kawachi M."/>
            <person name="Higashiyama T."/>
            <person name="Nozaki H."/>
        </authorList>
    </citation>
    <scope>NUCLEOTIDE SEQUENCE [LARGE SCALE GENOMIC DNA]</scope>
    <source>
        <strain evidence="3 4">NIES-4479</strain>
    </source>
</reference>
<gene>
    <name evidence="3" type="primary">PLEST005332</name>
    <name evidence="3" type="ORF">PLESTB_001367100</name>
</gene>
<sequence>MTEPRAPGAIQGGPRGLGGRRRPLARWRPADIVWGTCLGLVALILLLYGWHLRSRAFLLADSDYEPPPPSSEGATRRRSPYDGYDTDKRVPPYSSAPLLVSYAFYEKDVIQRTNFEFFLQHGWVAPPGDVRPVTTTPITTTTTTTITWVFVITGELCSPCVGAFPVTTQLAADPAIGISRAARIDGDPEDVDVDVEAGGGGARLAGPAAAAAAAAGRRRRAAAGSGGGGGGGVSALSGLHGGPPAGPTLLLWRGENVGMDLAAHNISLEYLQRHAGGIRRYRYFLFLNSSVKGPYLPAYLPPWWHWTHAFLERFQPLPEGDPRWTRPPTLQVLPPGTPYGHRLRNRPVGPPVVRAVGCSLVCLPEADAGGPGPRLESWAVAVDDVGMELLIRKGVFKVRTCKTCSDKDEGIIVGGEYGITSVLLEAGYNVATLMSKYARDVDWRDERHWACNDMVHPSRHGTYDGIAFHPYETVFVKSSWHVADPYTRRYSLWMTQHREGDAGTDGEWNEKLYRYAISSEAQQSNLLEAAYAVDKVRETLARHRQQEDASAAEEARVAGERTAGLNV</sequence>